<evidence type="ECO:0000259" key="8">
    <source>
        <dbReference type="PROSITE" id="PS50262"/>
    </source>
</evidence>
<evidence type="ECO:0000256" key="3">
    <source>
        <dbReference type="ARBA" id="ARBA00022692"/>
    </source>
</evidence>
<reference evidence="10 11" key="1">
    <citation type="submission" date="2016-11" db="UniProtKB">
        <authorList>
            <consortium name="WormBaseParasite"/>
        </authorList>
    </citation>
    <scope>IDENTIFICATION</scope>
</reference>
<accession>A0A1I8JLQ3</accession>
<comment type="subcellular location">
    <subcellularLocation>
        <location evidence="1">Cell membrane</location>
        <topology evidence="1">Multi-pass membrane protein</topology>
    </subcellularLocation>
</comment>
<dbReference type="PRINTS" id="PR00237">
    <property type="entry name" value="GPCRRHODOPSN"/>
</dbReference>
<dbReference type="SUPFAM" id="SSF81321">
    <property type="entry name" value="Family A G protein-coupled receptor-like"/>
    <property type="match status" value="1"/>
</dbReference>
<evidence type="ECO:0000256" key="1">
    <source>
        <dbReference type="ARBA" id="ARBA00004651"/>
    </source>
</evidence>
<evidence type="ECO:0000256" key="4">
    <source>
        <dbReference type="ARBA" id="ARBA00022989"/>
    </source>
</evidence>
<dbReference type="WBParaSite" id="maker-uti_cns_0008881-snap-gene-0.3-mRNA-1">
    <property type="protein sequence ID" value="maker-uti_cns_0008881-snap-gene-0.3-mRNA-1"/>
    <property type="gene ID" value="maker-uti_cns_0008881-snap-gene-0.3"/>
</dbReference>
<feature type="transmembrane region" description="Helical" evidence="7">
    <location>
        <begin position="147"/>
        <end position="169"/>
    </location>
</feature>
<proteinExistence type="predicted"/>
<evidence type="ECO:0000256" key="6">
    <source>
        <dbReference type="ARBA" id="ARBA00023170"/>
    </source>
</evidence>
<keyword evidence="3 7" id="KW-0812">Transmembrane</keyword>
<keyword evidence="4 7" id="KW-1133">Transmembrane helix</keyword>
<organism evidence="9 11">
    <name type="scientific">Macrostomum lignano</name>
    <dbReference type="NCBI Taxonomy" id="282301"/>
    <lineage>
        <taxon>Eukaryota</taxon>
        <taxon>Metazoa</taxon>
        <taxon>Spiralia</taxon>
        <taxon>Lophotrochozoa</taxon>
        <taxon>Platyhelminthes</taxon>
        <taxon>Rhabditophora</taxon>
        <taxon>Macrostomorpha</taxon>
        <taxon>Macrostomida</taxon>
        <taxon>Macrostomidae</taxon>
        <taxon>Macrostomum</taxon>
    </lineage>
</organism>
<dbReference type="PANTHER" id="PTHR24241">
    <property type="entry name" value="NEUROPEPTIDE RECEPTOR-RELATED G-PROTEIN COUPLED RECEPTOR"/>
    <property type="match status" value="1"/>
</dbReference>
<dbReference type="GO" id="GO:0004930">
    <property type="term" value="F:G protein-coupled receptor activity"/>
    <property type="evidence" value="ECO:0007669"/>
    <property type="project" value="InterPro"/>
</dbReference>
<dbReference type="InterPro" id="IPR000276">
    <property type="entry name" value="GPCR_Rhodpsn"/>
</dbReference>
<dbReference type="Pfam" id="PF00001">
    <property type="entry name" value="7tm_1"/>
    <property type="match status" value="1"/>
</dbReference>
<dbReference type="InterPro" id="IPR017452">
    <property type="entry name" value="GPCR_Rhodpsn_7TM"/>
</dbReference>
<evidence type="ECO:0000313" key="11">
    <source>
        <dbReference type="WBParaSite" id="maker-uti_cns_0048929-snap-gene-0.15-mRNA-1"/>
    </source>
</evidence>
<sequence length="179" mass="20241">YSLQLIQFQVARGPWETDFYQCVSIAMNPPKSVAGIVHHLQLAYMIFNIVVIFLLPTFVLTLAYGRLIRTIIVTMRQFENAATPCKSRTTTESTDNTELTAVSTAAGADRALDSDRVTARECREASSYINSSRKSLLQRAKIRSFQMFSVIILVFVLLWLPYWVLYILTCVGKLTGAQY</sequence>
<dbReference type="AlphaFoldDB" id="A0A1I8JLQ3"/>
<evidence type="ECO:0000256" key="2">
    <source>
        <dbReference type="ARBA" id="ARBA00022475"/>
    </source>
</evidence>
<keyword evidence="2" id="KW-1003">Cell membrane</keyword>
<dbReference type="Gene3D" id="1.20.1070.10">
    <property type="entry name" value="Rhodopsin 7-helix transmembrane proteins"/>
    <property type="match status" value="1"/>
</dbReference>
<protein>
    <submittedName>
        <fullName evidence="10 11">G_PROTEIN_RECEP_F1_2 domain-containing protein</fullName>
    </submittedName>
</protein>
<name>A0A1I8JLQ3_9PLAT</name>
<feature type="transmembrane region" description="Helical" evidence="7">
    <location>
        <begin position="42"/>
        <end position="65"/>
    </location>
</feature>
<dbReference type="WBParaSite" id="maker-uti_cns_0048929-snap-gene-0.15-mRNA-1">
    <property type="protein sequence ID" value="maker-uti_cns_0048929-snap-gene-0.15-mRNA-1"/>
    <property type="gene ID" value="maker-uti_cns_0048929-snap-gene-0.15"/>
</dbReference>
<dbReference type="Proteomes" id="UP000095280">
    <property type="component" value="Unplaced"/>
</dbReference>
<feature type="domain" description="G-protein coupled receptors family 1 profile" evidence="8">
    <location>
        <begin position="1"/>
        <end position="179"/>
    </location>
</feature>
<evidence type="ECO:0000313" key="9">
    <source>
        <dbReference type="Proteomes" id="UP000095280"/>
    </source>
</evidence>
<dbReference type="GO" id="GO:0005886">
    <property type="term" value="C:plasma membrane"/>
    <property type="evidence" value="ECO:0007669"/>
    <property type="project" value="UniProtKB-SubCell"/>
</dbReference>
<evidence type="ECO:0000256" key="7">
    <source>
        <dbReference type="SAM" id="Phobius"/>
    </source>
</evidence>
<evidence type="ECO:0000256" key="5">
    <source>
        <dbReference type="ARBA" id="ARBA00023136"/>
    </source>
</evidence>
<keyword evidence="9" id="KW-1185">Reference proteome</keyword>
<keyword evidence="6" id="KW-0675">Receptor</keyword>
<dbReference type="PROSITE" id="PS50262">
    <property type="entry name" value="G_PROTEIN_RECEP_F1_2"/>
    <property type="match status" value="1"/>
</dbReference>
<keyword evidence="5 7" id="KW-0472">Membrane</keyword>
<evidence type="ECO:0000313" key="10">
    <source>
        <dbReference type="WBParaSite" id="maker-uti_cns_0008881-snap-gene-0.3-mRNA-1"/>
    </source>
</evidence>